<sequence length="76" mass="8103">MGKAVQFIGFVMVLQGVSGTIDRLFVQPFMGGLLNLFNRVVIPRLDFLTGYEVYANLSLAVLGAAVLVAADRIGAS</sequence>
<comment type="caution">
    <text evidence="2">The sequence shown here is derived from an EMBL/GenBank/DDBJ whole genome shotgun (WGS) entry which is preliminary data.</text>
</comment>
<proteinExistence type="predicted"/>
<protein>
    <submittedName>
        <fullName evidence="2">Uncharacterized protein</fullName>
    </submittedName>
</protein>
<dbReference type="RefSeq" id="WP_179818762.1">
    <property type="nucleotide sequence ID" value="NZ_JACCCO010000001.1"/>
</dbReference>
<keyword evidence="1" id="KW-0812">Transmembrane</keyword>
<name>A0A852UVI9_9ACTN</name>
<feature type="transmembrane region" description="Helical" evidence="1">
    <location>
        <begin position="53"/>
        <end position="70"/>
    </location>
</feature>
<dbReference type="EMBL" id="JACCCO010000001">
    <property type="protein sequence ID" value="NYF39104.1"/>
    <property type="molecule type" value="Genomic_DNA"/>
</dbReference>
<evidence type="ECO:0000256" key="1">
    <source>
        <dbReference type="SAM" id="Phobius"/>
    </source>
</evidence>
<evidence type="ECO:0000313" key="2">
    <source>
        <dbReference type="EMBL" id="NYF39104.1"/>
    </source>
</evidence>
<evidence type="ECO:0000313" key="3">
    <source>
        <dbReference type="Proteomes" id="UP000576393"/>
    </source>
</evidence>
<organism evidence="2 3">
    <name type="scientific">Streptosporangium sandarakinum</name>
    <dbReference type="NCBI Taxonomy" id="1260955"/>
    <lineage>
        <taxon>Bacteria</taxon>
        <taxon>Bacillati</taxon>
        <taxon>Actinomycetota</taxon>
        <taxon>Actinomycetes</taxon>
        <taxon>Streptosporangiales</taxon>
        <taxon>Streptosporangiaceae</taxon>
        <taxon>Streptosporangium</taxon>
    </lineage>
</organism>
<reference evidence="2 3" key="1">
    <citation type="submission" date="2020-07" db="EMBL/GenBank/DDBJ databases">
        <title>Sequencing the genomes of 1000 actinobacteria strains.</title>
        <authorList>
            <person name="Klenk H.-P."/>
        </authorList>
    </citation>
    <scope>NUCLEOTIDE SEQUENCE [LARGE SCALE GENOMIC DNA]</scope>
    <source>
        <strain evidence="2 3">DSM 45763</strain>
    </source>
</reference>
<keyword evidence="3" id="KW-1185">Reference proteome</keyword>
<dbReference type="Proteomes" id="UP000576393">
    <property type="component" value="Unassembled WGS sequence"/>
</dbReference>
<dbReference type="AlphaFoldDB" id="A0A852UVI9"/>
<keyword evidence="1" id="KW-1133">Transmembrane helix</keyword>
<keyword evidence="1" id="KW-0472">Membrane</keyword>
<gene>
    <name evidence="2" type="ORF">HDA43_001263</name>
</gene>
<accession>A0A852UVI9</accession>